<comment type="similarity">
    <text evidence="2">Belongs to the polysaccharide lyase 1 family.</text>
</comment>
<proteinExistence type="inferred from homology"/>
<dbReference type="Gene3D" id="2.160.20.10">
    <property type="entry name" value="Single-stranded right-handed beta-helix, Pectin lyase-like"/>
    <property type="match status" value="1"/>
</dbReference>
<reference evidence="5 6" key="1">
    <citation type="journal article" date="2023" name="Environ Microbiome">
        <title>A coral-associated actinobacterium mitigates coral bleaching under heat stress.</title>
        <authorList>
            <person name="Li J."/>
            <person name="Zou Y."/>
            <person name="Li Q."/>
            <person name="Zhang J."/>
            <person name="Bourne D.G."/>
            <person name="Lyu Y."/>
            <person name="Liu C."/>
            <person name="Zhang S."/>
        </authorList>
    </citation>
    <scope>NUCLEOTIDE SEQUENCE [LARGE SCALE GENOMIC DNA]</scope>
    <source>
        <strain evidence="5 6">SCSIO 13291</strain>
    </source>
</reference>
<organism evidence="5 6">
    <name type="scientific">Propioniciclava soli</name>
    <dbReference type="NCBI Taxonomy" id="2775081"/>
    <lineage>
        <taxon>Bacteria</taxon>
        <taxon>Bacillati</taxon>
        <taxon>Actinomycetota</taxon>
        <taxon>Actinomycetes</taxon>
        <taxon>Propionibacteriales</taxon>
        <taxon>Propionibacteriaceae</taxon>
        <taxon>Propioniciclava</taxon>
    </lineage>
</organism>
<dbReference type="SMART" id="SM00656">
    <property type="entry name" value="Amb_all"/>
    <property type="match status" value="1"/>
</dbReference>
<evidence type="ECO:0000256" key="3">
    <source>
        <dbReference type="SAM" id="SignalP"/>
    </source>
</evidence>
<dbReference type="InterPro" id="IPR045032">
    <property type="entry name" value="PEL"/>
</dbReference>
<dbReference type="InterPro" id="IPR011050">
    <property type="entry name" value="Pectin_lyase_fold/virulence"/>
</dbReference>
<keyword evidence="2" id="KW-0119">Carbohydrate metabolism</keyword>
<keyword evidence="3" id="KW-0732">Signal</keyword>
<comment type="subcellular location">
    <subcellularLocation>
        <location evidence="2">Secreted</location>
    </subcellularLocation>
</comment>
<keyword evidence="2" id="KW-0964">Secreted</keyword>
<keyword evidence="2" id="KW-0624">Polysaccharide degradation</keyword>
<gene>
    <name evidence="5" type="ORF">PCC79_00410</name>
</gene>
<protein>
    <recommendedName>
        <fullName evidence="4">Pectate lyase domain-containing protein</fullName>
    </recommendedName>
</protein>
<accession>A0ABZ3CAB4</accession>
<dbReference type="EMBL" id="CP115965">
    <property type="protein sequence ID" value="WZW98705.1"/>
    <property type="molecule type" value="Genomic_DNA"/>
</dbReference>
<dbReference type="SUPFAM" id="SSF51126">
    <property type="entry name" value="Pectin lyase-like"/>
    <property type="match status" value="1"/>
</dbReference>
<evidence type="ECO:0000259" key="4">
    <source>
        <dbReference type="SMART" id="SM00656"/>
    </source>
</evidence>
<dbReference type="Pfam" id="PF00544">
    <property type="entry name" value="Pectate_lyase_4"/>
    <property type="match status" value="1"/>
</dbReference>
<keyword evidence="6" id="KW-1185">Reference proteome</keyword>
<sequence>MSLTKKTVIAGLALTLVGLTPTVATAEQRGVGQPRSDLGRQVLAANDGWASAEGGTTGGAAAPAENVYHVSTWPEFQAALGGPGNAGRTNTEARIIYVHGELNAYETADGTLATCSTFEDATGFSQAAYIEAFDPAGPWGWTDPAGELVTLQAAAANAQALQTQQHIGSNKTIIGVGDDARIVGANLRIRDADNVIVRNLTVSDSTDCFPEWDPGDGQTGNWNSRYDNISVWTSTHVWVDHTTLDSGTMPPDALGTVYGRPYEVHDGLLDITHSSDLVTVSYNRFEAHDKTMLIGSSDSRTADRGTLRVTIHHNRWTDIGQRAPRVRYGQVDVYNNHYVQTTGQDWYAYFWGLGRESQLYAENNYIELAPGTDAASVVRVFGGTAMTEIGTRVNRRRVSVVDAYNAANPSAPIGSDAGWTPQYRLRVDPTMAVPRRVEREAGAGVLG</sequence>
<evidence type="ECO:0000256" key="1">
    <source>
        <dbReference type="ARBA" id="ARBA00023239"/>
    </source>
</evidence>
<feature type="chain" id="PRO_5046056884" description="Pectate lyase domain-containing protein" evidence="3">
    <location>
        <begin position="27"/>
        <end position="447"/>
    </location>
</feature>
<dbReference type="InterPro" id="IPR002022">
    <property type="entry name" value="Pec_lyase"/>
</dbReference>
<evidence type="ECO:0000313" key="6">
    <source>
        <dbReference type="Proteomes" id="UP001434337"/>
    </source>
</evidence>
<dbReference type="PANTHER" id="PTHR31683">
    <property type="entry name" value="PECTATE LYASE 18-RELATED"/>
    <property type="match status" value="1"/>
</dbReference>
<name>A0ABZ3CAB4_9ACTN</name>
<keyword evidence="1 2" id="KW-0456">Lyase</keyword>
<evidence type="ECO:0000256" key="2">
    <source>
        <dbReference type="RuleBase" id="RU361173"/>
    </source>
</evidence>
<evidence type="ECO:0000313" key="5">
    <source>
        <dbReference type="EMBL" id="WZW98705.1"/>
    </source>
</evidence>
<dbReference type="RefSeq" id="WP_342372682.1">
    <property type="nucleotide sequence ID" value="NZ_CP115965.1"/>
</dbReference>
<feature type="signal peptide" evidence="3">
    <location>
        <begin position="1"/>
        <end position="26"/>
    </location>
</feature>
<dbReference type="InterPro" id="IPR012334">
    <property type="entry name" value="Pectin_lyas_fold"/>
</dbReference>
<dbReference type="Proteomes" id="UP001434337">
    <property type="component" value="Chromosome"/>
</dbReference>
<feature type="domain" description="Pectate lyase" evidence="4">
    <location>
        <begin position="120"/>
        <end position="372"/>
    </location>
</feature>
<dbReference type="PANTHER" id="PTHR31683:SF18">
    <property type="entry name" value="PECTATE LYASE 21-RELATED"/>
    <property type="match status" value="1"/>
</dbReference>